<evidence type="ECO:0000313" key="3">
    <source>
        <dbReference type="EMBL" id="TKR66944.1"/>
    </source>
</evidence>
<evidence type="ECO:0000256" key="1">
    <source>
        <dbReference type="ARBA" id="ARBA00022900"/>
    </source>
</evidence>
<name>A0A4U5MCW3_STECR</name>
<evidence type="ECO:0000256" key="2">
    <source>
        <dbReference type="SAM" id="SignalP"/>
    </source>
</evidence>
<dbReference type="Proteomes" id="UP000298663">
    <property type="component" value="Unassembled WGS sequence"/>
</dbReference>
<keyword evidence="1" id="KW-0646">Protease inhibitor</keyword>
<reference evidence="3 4" key="2">
    <citation type="journal article" date="2019" name="G3 (Bethesda)">
        <title>Hybrid Assembly of the Genome of the Entomopathogenic Nematode Steinernema carpocapsae Identifies the X-Chromosome.</title>
        <authorList>
            <person name="Serra L."/>
            <person name="Macchietto M."/>
            <person name="Macias-Munoz A."/>
            <person name="McGill C.J."/>
            <person name="Rodriguez I.M."/>
            <person name="Rodriguez B."/>
            <person name="Murad R."/>
            <person name="Mortazavi A."/>
        </authorList>
    </citation>
    <scope>NUCLEOTIDE SEQUENCE [LARGE SCALE GENOMIC DNA]</scope>
    <source>
        <strain evidence="3 4">ALL</strain>
    </source>
</reference>
<evidence type="ECO:0000313" key="4">
    <source>
        <dbReference type="Proteomes" id="UP000298663"/>
    </source>
</evidence>
<dbReference type="Gene3D" id="2.10.25.10">
    <property type="entry name" value="Laminin"/>
    <property type="match status" value="1"/>
</dbReference>
<dbReference type="GO" id="GO:0004867">
    <property type="term" value="F:serine-type endopeptidase inhibitor activity"/>
    <property type="evidence" value="ECO:0007669"/>
    <property type="project" value="UniProtKB-KW"/>
</dbReference>
<keyword evidence="1" id="KW-0722">Serine protease inhibitor</keyword>
<feature type="signal peptide" evidence="2">
    <location>
        <begin position="1"/>
        <end position="21"/>
    </location>
</feature>
<dbReference type="SUPFAM" id="SSF57567">
    <property type="entry name" value="Serine protease inhibitors"/>
    <property type="match status" value="1"/>
</dbReference>
<gene>
    <name evidence="3" type="ORF">L596_023166</name>
</gene>
<dbReference type="EMBL" id="AZBU02000008">
    <property type="protein sequence ID" value="TKR66944.1"/>
    <property type="molecule type" value="Genomic_DNA"/>
</dbReference>
<evidence type="ECO:0008006" key="5">
    <source>
        <dbReference type="Google" id="ProtNLM"/>
    </source>
</evidence>
<proteinExistence type="predicted"/>
<dbReference type="OrthoDB" id="6236007at2759"/>
<feature type="chain" id="PRO_5020383948" description="TIL domain-containing protein" evidence="2">
    <location>
        <begin position="22"/>
        <end position="125"/>
    </location>
</feature>
<reference evidence="3 4" key="1">
    <citation type="journal article" date="2015" name="Genome Biol.">
        <title>Comparative genomics of Steinernema reveals deeply conserved gene regulatory networks.</title>
        <authorList>
            <person name="Dillman A.R."/>
            <person name="Macchietto M."/>
            <person name="Porter C.F."/>
            <person name="Rogers A."/>
            <person name="Williams B."/>
            <person name="Antoshechkin I."/>
            <person name="Lee M.M."/>
            <person name="Goodwin Z."/>
            <person name="Lu X."/>
            <person name="Lewis E.E."/>
            <person name="Goodrich-Blair H."/>
            <person name="Stock S.P."/>
            <person name="Adams B.J."/>
            <person name="Sternberg P.W."/>
            <person name="Mortazavi A."/>
        </authorList>
    </citation>
    <scope>NUCLEOTIDE SEQUENCE [LARGE SCALE GENOMIC DNA]</scope>
    <source>
        <strain evidence="3 4">ALL</strain>
    </source>
</reference>
<protein>
    <recommendedName>
        <fullName evidence="5">TIL domain-containing protein</fullName>
    </recommendedName>
</protein>
<accession>A0A4U5MCW3</accession>
<dbReference type="InterPro" id="IPR036084">
    <property type="entry name" value="Ser_inhib-like_sf"/>
</dbReference>
<comment type="caution">
    <text evidence="3">The sequence shown here is derived from an EMBL/GenBank/DDBJ whole genome shotgun (WGS) entry which is preliminary data.</text>
</comment>
<organism evidence="3 4">
    <name type="scientific">Steinernema carpocapsae</name>
    <name type="common">Entomopathogenic nematode</name>
    <dbReference type="NCBI Taxonomy" id="34508"/>
    <lineage>
        <taxon>Eukaryota</taxon>
        <taxon>Metazoa</taxon>
        <taxon>Ecdysozoa</taxon>
        <taxon>Nematoda</taxon>
        <taxon>Chromadorea</taxon>
        <taxon>Rhabditida</taxon>
        <taxon>Tylenchina</taxon>
        <taxon>Panagrolaimomorpha</taxon>
        <taxon>Strongyloidoidea</taxon>
        <taxon>Steinernematidae</taxon>
        <taxon>Steinernema</taxon>
    </lineage>
</organism>
<dbReference type="AlphaFoldDB" id="A0A4U5MCW3"/>
<sequence length="125" mass="13631">MKSFVVAAVGSVLALVALTYGLECPKNEILTTDATHNLTCYNDIFDLKPINETAVEHVQPFCECTNGLVRDDEGHCVTRTECWKQMCANVTCPEGEFCTLVKVPVGADNATDTLHYTVWAGCIAD</sequence>
<keyword evidence="4" id="KW-1185">Reference proteome</keyword>
<keyword evidence="2" id="KW-0732">Signal</keyword>